<sequence>MAFIVEYIIQRRFSPSMDEIRAHLGVSKQRVGTLLAQLVKDGSIERPMGTQRAIVVPGLMVEIAKRELRAVGWVVDEDMKRARFAAPLPQDNLALVAIIEHVPDDAPSRHEA</sequence>
<dbReference type="SUPFAM" id="SSF46785">
    <property type="entry name" value="Winged helix' DNA-binding domain"/>
    <property type="match status" value="1"/>
</dbReference>
<evidence type="ECO:0000313" key="1">
    <source>
        <dbReference type="EMBL" id="NJC33880.1"/>
    </source>
</evidence>
<dbReference type="Gene3D" id="1.10.10.10">
    <property type="entry name" value="Winged helix-like DNA-binding domain superfamily/Winged helix DNA-binding domain"/>
    <property type="match status" value="1"/>
</dbReference>
<dbReference type="Proteomes" id="UP000734218">
    <property type="component" value="Unassembled WGS sequence"/>
</dbReference>
<dbReference type="InterPro" id="IPR036390">
    <property type="entry name" value="WH_DNA-bd_sf"/>
</dbReference>
<gene>
    <name evidence="1" type="ORF">GGR88_001354</name>
</gene>
<accession>A0ABX0XKW9</accession>
<dbReference type="EMBL" id="JAATJE010000001">
    <property type="protein sequence ID" value="NJC33880.1"/>
    <property type="molecule type" value="Genomic_DNA"/>
</dbReference>
<proteinExistence type="predicted"/>
<evidence type="ECO:0000313" key="2">
    <source>
        <dbReference type="Proteomes" id="UP000734218"/>
    </source>
</evidence>
<reference evidence="1 2" key="1">
    <citation type="submission" date="2020-03" db="EMBL/GenBank/DDBJ databases">
        <title>Genomic Encyclopedia of Type Strains, Phase IV (KMG-IV): sequencing the most valuable type-strain genomes for metagenomic binning, comparative biology and taxonomic classification.</title>
        <authorList>
            <person name="Goeker M."/>
        </authorList>
    </citation>
    <scope>NUCLEOTIDE SEQUENCE [LARGE SCALE GENOMIC DNA]</scope>
    <source>
        <strain evidence="1 2">DSM 27651</strain>
    </source>
</reference>
<name>A0ABX0XKW9_9SPHN</name>
<organism evidence="1 2">
    <name type="scientific">Sphingomonas jejuensis</name>
    <dbReference type="NCBI Taxonomy" id="904715"/>
    <lineage>
        <taxon>Bacteria</taxon>
        <taxon>Pseudomonadati</taxon>
        <taxon>Pseudomonadota</taxon>
        <taxon>Alphaproteobacteria</taxon>
        <taxon>Sphingomonadales</taxon>
        <taxon>Sphingomonadaceae</taxon>
        <taxon>Sphingomonas</taxon>
    </lineage>
</organism>
<comment type="caution">
    <text evidence="1">The sequence shown here is derived from an EMBL/GenBank/DDBJ whole genome shotgun (WGS) entry which is preliminary data.</text>
</comment>
<protein>
    <submittedName>
        <fullName evidence="1">SOS-response transcriptional repressor LexA</fullName>
    </submittedName>
</protein>
<dbReference type="InterPro" id="IPR036388">
    <property type="entry name" value="WH-like_DNA-bd_sf"/>
</dbReference>
<keyword evidence="2" id="KW-1185">Reference proteome</keyword>